<dbReference type="InterPro" id="IPR006501">
    <property type="entry name" value="Pectinesterase_inhib_dom"/>
</dbReference>
<gene>
    <name evidence="2" type="ORF">J5N97_012182</name>
</gene>
<dbReference type="EMBL" id="JAGGNH010000003">
    <property type="protein sequence ID" value="KAJ0976708.1"/>
    <property type="molecule type" value="Genomic_DNA"/>
</dbReference>
<dbReference type="GO" id="GO:0004857">
    <property type="term" value="F:enzyme inhibitor activity"/>
    <property type="evidence" value="ECO:0007669"/>
    <property type="project" value="InterPro"/>
</dbReference>
<dbReference type="SUPFAM" id="SSF101148">
    <property type="entry name" value="Plant invertase/pectin methylesterase inhibitor"/>
    <property type="match status" value="1"/>
</dbReference>
<evidence type="ECO:0000313" key="3">
    <source>
        <dbReference type="Proteomes" id="UP001085076"/>
    </source>
</evidence>
<evidence type="ECO:0000313" key="2">
    <source>
        <dbReference type="EMBL" id="KAJ0976708.1"/>
    </source>
</evidence>
<name>A0A9D5CND0_9LILI</name>
<dbReference type="Proteomes" id="UP001085076">
    <property type="component" value="Miscellaneous, Linkage group lg03"/>
</dbReference>
<sequence>MHSFTRPLVSIAGVAEAMAAIGAATVAAASGPGKDARSHRLRFPEVGRQRLKHNQFDLLYMQPYVVQSHAFMALPPSPLMSPSLAQAKENINFITAMKDHPSSPQDEYVSSCIDDCLVQYGDAIDDLEQSVEALQQGKFGTMNIMVAELSNGEC</sequence>
<dbReference type="OrthoDB" id="1915198at2759"/>
<accession>A0A9D5CND0</accession>
<dbReference type="InterPro" id="IPR035513">
    <property type="entry name" value="Invertase/methylesterase_inhib"/>
</dbReference>
<reference evidence="2" key="2">
    <citation type="journal article" date="2022" name="Hortic Res">
        <title>The genome of Dioscorea zingiberensis sheds light on the biosynthesis, origin and evolution of the medicinally important diosgenin saponins.</title>
        <authorList>
            <person name="Li Y."/>
            <person name="Tan C."/>
            <person name="Li Z."/>
            <person name="Guo J."/>
            <person name="Li S."/>
            <person name="Chen X."/>
            <person name="Wang C."/>
            <person name="Dai X."/>
            <person name="Yang H."/>
            <person name="Song W."/>
            <person name="Hou L."/>
            <person name="Xu J."/>
            <person name="Tong Z."/>
            <person name="Xu A."/>
            <person name="Yuan X."/>
            <person name="Wang W."/>
            <person name="Yang Q."/>
            <person name="Chen L."/>
            <person name="Sun Z."/>
            <person name="Wang K."/>
            <person name="Pan B."/>
            <person name="Chen J."/>
            <person name="Bao Y."/>
            <person name="Liu F."/>
            <person name="Qi X."/>
            <person name="Gang D.R."/>
            <person name="Wen J."/>
            <person name="Li J."/>
        </authorList>
    </citation>
    <scope>NUCLEOTIDE SEQUENCE</scope>
    <source>
        <strain evidence="2">Dzin_1.0</strain>
    </source>
</reference>
<organism evidence="2 3">
    <name type="scientific">Dioscorea zingiberensis</name>
    <dbReference type="NCBI Taxonomy" id="325984"/>
    <lineage>
        <taxon>Eukaryota</taxon>
        <taxon>Viridiplantae</taxon>
        <taxon>Streptophyta</taxon>
        <taxon>Embryophyta</taxon>
        <taxon>Tracheophyta</taxon>
        <taxon>Spermatophyta</taxon>
        <taxon>Magnoliopsida</taxon>
        <taxon>Liliopsida</taxon>
        <taxon>Dioscoreales</taxon>
        <taxon>Dioscoreaceae</taxon>
        <taxon>Dioscorea</taxon>
    </lineage>
</organism>
<protein>
    <recommendedName>
        <fullName evidence="1">Pectinesterase inhibitor domain-containing protein</fullName>
    </recommendedName>
</protein>
<evidence type="ECO:0000259" key="1">
    <source>
        <dbReference type="Pfam" id="PF04043"/>
    </source>
</evidence>
<keyword evidence="3" id="KW-1185">Reference proteome</keyword>
<dbReference type="Pfam" id="PF04043">
    <property type="entry name" value="PMEI"/>
    <property type="match status" value="1"/>
</dbReference>
<proteinExistence type="predicted"/>
<feature type="domain" description="Pectinesterase inhibitor" evidence="1">
    <location>
        <begin position="82"/>
        <end position="138"/>
    </location>
</feature>
<comment type="caution">
    <text evidence="2">The sequence shown here is derived from an EMBL/GenBank/DDBJ whole genome shotgun (WGS) entry which is preliminary data.</text>
</comment>
<dbReference type="Gene3D" id="1.20.140.40">
    <property type="entry name" value="Invertase/pectin methylesterase inhibitor family protein"/>
    <property type="match status" value="1"/>
</dbReference>
<reference evidence="2" key="1">
    <citation type="submission" date="2021-03" db="EMBL/GenBank/DDBJ databases">
        <authorList>
            <person name="Li Z."/>
            <person name="Yang C."/>
        </authorList>
    </citation>
    <scope>NUCLEOTIDE SEQUENCE</scope>
    <source>
        <strain evidence="2">Dzin_1.0</strain>
        <tissue evidence="2">Leaf</tissue>
    </source>
</reference>
<dbReference type="AlphaFoldDB" id="A0A9D5CND0"/>